<gene>
    <name evidence="1" type="ORF">JTE90_016047</name>
</gene>
<dbReference type="Proteomes" id="UP000827092">
    <property type="component" value="Unassembled WGS sequence"/>
</dbReference>
<proteinExistence type="predicted"/>
<accession>A0AAV6U5G4</accession>
<sequence length="102" mass="10983">MASLPTPIRGYSYAPAVMGIEWVGEIGCKLVEIVAIFLMWEHAVEKDPCFDNSVHLDAMVAAILVTPPSHHCFPPTHVRVVRCTSAVPNEDISEGGVSQAAP</sequence>
<keyword evidence="2" id="KW-1185">Reference proteome</keyword>
<comment type="caution">
    <text evidence="1">The sequence shown here is derived from an EMBL/GenBank/DDBJ whole genome shotgun (WGS) entry which is preliminary data.</text>
</comment>
<evidence type="ECO:0000313" key="2">
    <source>
        <dbReference type="Proteomes" id="UP000827092"/>
    </source>
</evidence>
<reference evidence="1 2" key="1">
    <citation type="journal article" date="2022" name="Nat. Ecol. Evol.">
        <title>A masculinizing supergene underlies an exaggerated male reproductive morph in a spider.</title>
        <authorList>
            <person name="Hendrickx F."/>
            <person name="De Corte Z."/>
            <person name="Sonet G."/>
            <person name="Van Belleghem S.M."/>
            <person name="Kostlbacher S."/>
            <person name="Vangestel C."/>
        </authorList>
    </citation>
    <scope>NUCLEOTIDE SEQUENCE [LARGE SCALE GENOMIC DNA]</scope>
    <source>
        <strain evidence="1">W744_W776</strain>
    </source>
</reference>
<name>A0AAV6U5G4_9ARAC</name>
<protein>
    <submittedName>
        <fullName evidence="1">Uncharacterized protein</fullName>
    </submittedName>
</protein>
<dbReference type="AlphaFoldDB" id="A0AAV6U5G4"/>
<dbReference type="EMBL" id="JAFNEN010000652">
    <property type="protein sequence ID" value="KAG8179038.1"/>
    <property type="molecule type" value="Genomic_DNA"/>
</dbReference>
<organism evidence="1 2">
    <name type="scientific">Oedothorax gibbosus</name>
    <dbReference type="NCBI Taxonomy" id="931172"/>
    <lineage>
        <taxon>Eukaryota</taxon>
        <taxon>Metazoa</taxon>
        <taxon>Ecdysozoa</taxon>
        <taxon>Arthropoda</taxon>
        <taxon>Chelicerata</taxon>
        <taxon>Arachnida</taxon>
        <taxon>Araneae</taxon>
        <taxon>Araneomorphae</taxon>
        <taxon>Entelegynae</taxon>
        <taxon>Araneoidea</taxon>
        <taxon>Linyphiidae</taxon>
        <taxon>Erigoninae</taxon>
        <taxon>Oedothorax</taxon>
    </lineage>
</organism>
<evidence type="ECO:0000313" key="1">
    <source>
        <dbReference type="EMBL" id="KAG8179038.1"/>
    </source>
</evidence>